<dbReference type="InterPro" id="IPR036388">
    <property type="entry name" value="WH-like_DNA-bd_sf"/>
</dbReference>
<keyword evidence="4" id="KW-0238">DNA-binding</keyword>
<dbReference type="InterPro" id="IPR013325">
    <property type="entry name" value="RNA_pol_sigma_r2"/>
</dbReference>
<dbReference type="Gene3D" id="1.10.10.10">
    <property type="entry name" value="Winged helix-like DNA-binding domain superfamily/Winged helix DNA-binding domain"/>
    <property type="match status" value="1"/>
</dbReference>
<evidence type="ECO:0000313" key="9">
    <source>
        <dbReference type="Proteomes" id="UP001250538"/>
    </source>
</evidence>
<dbReference type="InterPro" id="IPR007627">
    <property type="entry name" value="RNA_pol_sigma70_r2"/>
</dbReference>
<dbReference type="Pfam" id="PF04542">
    <property type="entry name" value="Sigma70_r2"/>
    <property type="match status" value="1"/>
</dbReference>
<evidence type="ECO:0000256" key="3">
    <source>
        <dbReference type="ARBA" id="ARBA00023082"/>
    </source>
</evidence>
<dbReference type="GO" id="GO:0003677">
    <property type="term" value="F:DNA binding"/>
    <property type="evidence" value="ECO:0007669"/>
    <property type="project" value="UniProtKB-KW"/>
</dbReference>
<evidence type="ECO:0000313" key="8">
    <source>
        <dbReference type="EMBL" id="MDT8980069.1"/>
    </source>
</evidence>
<dbReference type="NCBIfam" id="TIGR02937">
    <property type="entry name" value="sigma70-ECF"/>
    <property type="match status" value="1"/>
</dbReference>
<dbReference type="AlphaFoldDB" id="A0AAJ2NBW1"/>
<dbReference type="CDD" id="cd06171">
    <property type="entry name" value="Sigma70_r4"/>
    <property type="match status" value="1"/>
</dbReference>
<dbReference type="Proteomes" id="UP001250538">
    <property type="component" value="Unassembled WGS sequence"/>
</dbReference>
<dbReference type="InterPro" id="IPR013249">
    <property type="entry name" value="RNA_pol_sigma70_r4_t2"/>
</dbReference>
<dbReference type="PANTHER" id="PTHR43133:SF8">
    <property type="entry name" value="RNA POLYMERASE SIGMA FACTOR HI_1459-RELATED"/>
    <property type="match status" value="1"/>
</dbReference>
<dbReference type="InterPro" id="IPR014284">
    <property type="entry name" value="RNA_pol_sigma-70_dom"/>
</dbReference>
<proteinExistence type="inferred from homology"/>
<dbReference type="EMBL" id="JAVYAA010000011">
    <property type="protein sequence ID" value="MDT8980069.1"/>
    <property type="molecule type" value="Genomic_DNA"/>
</dbReference>
<evidence type="ECO:0000256" key="2">
    <source>
        <dbReference type="ARBA" id="ARBA00023015"/>
    </source>
</evidence>
<keyword evidence="5" id="KW-0804">Transcription</keyword>
<evidence type="ECO:0000256" key="1">
    <source>
        <dbReference type="ARBA" id="ARBA00010641"/>
    </source>
</evidence>
<dbReference type="InterPro" id="IPR039425">
    <property type="entry name" value="RNA_pol_sigma-70-like"/>
</dbReference>
<evidence type="ECO:0000259" key="7">
    <source>
        <dbReference type="Pfam" id="PF08281"/>
    </source>
</evidence>
<gene>
    <name evidence="8" type="ORF">RQP50_27975</name>
</gene>
<feature type="domain" description="RNA polymerase sigma-70 region 2" evidence="6">
    <location>
        <begin position="32"/>
        <end position="98"/>
    </location>
</feature>
<keyword evidence="9" id="KW-1185">Reference proteome</keyword>
<dbReference type="GO" id="GO:0006352">
    <property type="term" value="P:DNA-templated transcription initiation"/>
    <property type="evidence" value="ECO:0007669"/>
    <property type="project" value="InterPro"/>
</dbReference>
<dbReference type="Pfam" id="PF08281">
    <property type="entry name" value="Sigma70_r4_2"/>
    <property type="match status" value="1"/>
</dbReference>
<protein>
    <submittedName>
        <fullName evidence="8">Sigma-70 family RNA polymerase sigma factor</fullName>
    </submittedName>
</protein>
<dbReference type="InterPro" id="IPR013324">
    <property type="entry name" value="RNA_pol_sigma_r3/r4-like"/>
</dbReference>
<sequence length="194" mass="23111">MPSSSEYQTVGTLEHAIAQVKCGDKEAYTFIIHRFQKQIYLYCYYLLGSKEEAEDAVQDIFIKGFQRIHLFEPQVSFSAWIYKIAYNHCLDILNRRSRLRKILFLLKRDQISDQELPYEDLIYQLLDKLSAEERHILLLRAVEEYSFDEISEIMDLKPSTIRKKYERLRKKLLRYQANPFTEEGGLHKHVIKPS</sequence>
<dbReference type="Gene3D" id="1.10.1740.10">
    <property type="match status" value="1"/>
</dbReference>
<dbReference type="SUPFAM" id="SSF88659">
    <property type="entry name" value="Sigma3 and sigma4 domains of RNA polymerase sigma factors"/>
    <property type="match status" value="1"/>
</dbReference>
<keyword evidence="3" id="KW-0731">Sigma factor</keyword>
<organism evidence="8 9">
    <name type="scientific">Paenibacillus suaedae</name>
    <dbReference type="NCBI Taxonomy" id="3077233"/>
    <lineage>
        <taxon>Bacteria</taxon>
        <taxon>Bacillati</taxon>
        <taxon>Bacillota</taxon>
        <taxon>Bacilli</taxon>
        <taxon>Bacillales</taxon>
        <taxon>Paenibacillaceae</taxon>
        <taxon>Paenibacillus</taxon>
    </lineage>
</organism>
<evidence type="ECO:0000259" key="6">
    <source>
        <dbReference type="Pfam" id="PF04542"/>
    </source>
</evidence>
<name>A0AAJ2NBW1_9BACL</name>
<keyword evidence="2" id="KW-0805">Transcription regulation</keyword>
<dbReference type="SUPFAM" id="SSF88946">
    <property type="entry name" value="Sigma2 domain of RNA polymerase sigma factors"/>
    <property type="match status" value="1"/>
</dbReference>
<evidence type="ECO:0000256" key="5">
    <source>
        <dbReference type="ARBA" id="ARBA00023163"/>
    </source>
</evidence>
<dbReference type="RefSeq" id="WP_315747408.1">
    <property type="nucleotide sequence ID" value="NZ_JAVYAA010000011.1"/>
</dbReference>
<comment type="similarity">
    <text evidence="1">Belongs to the sigma-70 factor family. ECF subfamily.</text>
</comment>
<evidence type="ECO:0000256" key="4">
    <source>
        <dbReference type="ARBA" id="ARBA00023125"/>
    </source>
</evidence>
<dbReference type="GO" id="GO:0016987">
    <property type="term" value="F:sigma factor activity"/>
    <property type="evidence" value="ECO:0007669"/>
    <property type="project" value="UniProtKB-KW"/>
</dbReference>
<feature type="domain" description="RNA polymerase sigma factor 70 region 4 type 2" evidence="7">
    <location>
        <begin position="121"/>
        <end position="172"/>
    </location>
</feature>
<dbReference type="PANTHER" id="PTHR43133">
    <property type="entry name" value="RNA POLYMERASE ECF-TYPE SIGMA FACTO"/>
    <property type="match status" value="1"/>
</dbReference>
<reference evidence="9" key="1">
    <citation type="submission" date="2023-09" db="EMBL/GenBank/DDBJ databases">
        <title>Paenibacillus sp. chi10 Genome sequencing and assembly.</title>
        <authorList>
            <person name="Kim I."/>
        </authorList>
    </citation>
    <scope>NUCLEOTIDE SEQUENCE [LARGE SCALE GENOMIC DNA]</scope>
    <source>
        <strain evidence="9">chi10</strain>
    </source>
</reference>
<comment type="caution">
    <text evidence="8">The sequence shown here is derived from an EMBL/GenBank/DDBJ whole genome shotgun (WGS) entry which is preliminary data.</text>
</comment>
<accession>A0AAJ2NBW1</accession>